<comment type="caution">
    <text evidence="3">The sequence shown here is derived from an EMBL/GenBank/DDBJ whole genome shotgun (WGS) entry which is preliminary data.</text>
</comment>
<keyword evidence="4" id="KW-1185">Reference proteome</keyword>
<proteinExistence type="predicted"/>
<dbReference type="AlphaFoldDB" id="A0AA40SPL4"/>
<evidence type="ECO:0000313" key="3">
    <source>
        <dbReference type="EMBL" id="MBB4139917.1"/>
    </source>
</evidence>
<dbReference type="PROSITE" id="PS51257">
    <property type="entry name" value="PROKAR_LIPOPROTEIN"/>
    <property type="match status" value="1"/>
</dbReference>
<reference evidence="3 4" key="1">
    <citation type="submission" date="2020-08" db="EMBL/GenBank/DDBJ databases">
        <title>Sequencing the genomes of 1000 actinobacteria strains.</title>
        <authorList>
            <person name="Klenk H.-P."/>
        </authorList>
    </citation>
    <scope>NUCLEOTIDE SEQUENCE [LARGE SCALE GENOMIC DNA]</scope>
    <source>
        <strain evidence="3 4">DSM 19600</strain>
    </source>
</reference>
<dbReference type="Proteomes" id="UP000549113">
    <property type="component" value="Unassembled WGS sequence"/>
</dbReference>
<accession>A0AA40SPL4</accession>
<gene>
    <name evidence="3" type="ORF">BKA10_001711</name>
</gene>
<protein>
    <recommendedName>
        <fullName evidence="5">Lipoprotein</fullName>
    </recommendedName>
</protein>
<evidence type="ECO:0000313" key="4">
    <source>
        <dbReference type="Proteomes" id="UP000549113"/>
    </source>
</evidence>
<sequence length="427" mass="44180">MALLLHRLTALGVAGVVVFSLTSCASPEPSEPPPSEPTTGSPGAEQSAETAESGPAGSLEHLDNYAFAPVSVESTIVFVNGTTIVRIDTDTRTPSTTAGFESAAVEELAVYPGRNGTAVANGGTFHAVDLDTVYSYPSSGFASPPTTTSYERDPNEATLVRTAAVIDGTLWLGSQATRDAERASGRSVQLIEFAPDGASVVRYLPIDLPSREAAEGGHNRDDNDATVGIVGGDGAVVAGLRKGVVRVDTASGETTAAFDIDQYQQSQGRTPQYGSGLVNILLTERAFGGDALVLTVGENGSTTIERVIVLDPVTLDVVSDHEHEFGNGAPARTIDGSLFEFDGELWALGLGTGGILRVLPPASSDAPAVSVGYLGRDGRDIDPISGSMAGRIGDLLPYRAGLIAFGEGSGMWIFDPGVLTADDDPEQ</sequence>
<keyword evidence="2" id="KW-0732">Signal</keyword>
<evidence type="ECO:0000256" key="1">
    <source>
        <dbReference type="SAM" id="MobiDB-lite"/>
    </source>
</evidence>
<evidence type="ECO:0000256" key="2">
    <source>
        <dbReference type="SAM" id="SignalP"/>
    </source>
</evidence>
<evidence type="ECO:0008006" key="5">
    <source>
        <dbReference type="Google" id="ProtNLM"/>
    </source>
</evidence>
<name>A0AA40SPL4_9MICO</name>
<feature type="region of interest" description="Disordered" evidence="1">
    <location>
        <begin position="24"/>
        <end position="59"/>
    </location>
</feature>
<dbReference type="RefSeq" id="WP_183499522.1">
    <property type="nucleotide sequence ID" value="NZ_BAABCO010000005.1"/>
</dbReference>
<dbReference type="EMBL" id="JACIFH010000001">
    <property type="protein sequence ID" value="MBB4139917.1"/>
    <property type="molecule type" value="Genomic_DNA"/>
</dbReference>
<organism evidence="3 4">
    <name type="scientific">Microbacterium invictum</name>
    <dbReference type="NCBI Taxonomy" id="515415"/>
    <lineage>
        <taxon>Bacteria</taxon>
        <taxon>Bacillati</taxon>
        <taxon>Actinomycetota</taxon>
        <taxon>Actinomycetes</taxon>
        <taxon>Micrococcales</taxon>
        <taxon>Microbacteriaceae</taxon>
        <taxon>Microbacterium</taxon>
    </lineage>
</organism>
<feature type="chain" id="PRO_5041391001" description="Lipoprotein" evidence="2">
    <location>
        <begin position="26"/>
        <end position="427"/>
    </location>
</feature>
<feature type="signal peptide" evidence="2">
    <location>
        <begin position="1"/>
        <end position="25"/>
    </location>
</feature>